<dbReference type="Proteomes" id="UP000306102">
    <property type="component" value="Unassembled WGS sequence"/>
</dbReference>
<dbReference type="InterPro" id="IPR013785">
    <property type="entry name" value="Aldolase_TIM"/>
</dbReference>
<comment type="similarity">
    <text evidence="3">Belongs to the class I fructose-bisphosphate aldolase family.</text>
</comment>
<accession>A0A4S4E983</accession>
<dbReference type="AlphaFoldDB" id="A0A4S4E983"/>
<proteinExistence type="inferred from homology"/>
<keyword evidence="6" id="KW-0456">Lyase</keyword>
<evidence type="ECO:0000256" key="4">
    <source>
        <dbReference type="ARBA" id="ARBA00013068"/>
    </source>
</evidence>
<dbReference type="Pfam" id="PF00274">
    <property type="entry name" value="Glycolytic"/>
    <property type="match status" value="1"/>
</dbReference>
<dbReference type="GO" id="GO:0004332">
    <property type="term" value="F:fructose-bisphosphate aldolase activity"/>
    <property type="evidence" value="ECO:0007669"/>
    <property type="project" value="UniProtKB-EC"/>
</dbReference>
<dbReference type="GO" id="GO:0006096">
    <property type="term" value="P:glycolytic process"/>
    <property type="evidence" value="ECO:0007669"/>
    <property type="project" value="UniProtKB-UniPathway"/>
</dbReference>
<comment type="caution">
    <text evidence="8">The sequence shown here is derived from an EMBL/GenBank/DDBJ whole genome shotgun (WGS) entry which is preliminary data.</text>
</comment>
<dbReference type="InterPro" id="IPR000741">
    <property type="entry name" value="FBA_I"/>
</dbReference>
<dbReference type="PANTHER" id="PTHR11627">
    <property type="entry name" value="FRUCTOSE-BISPHOSPHATE ALDOLASE"/>
    <property type="match status" value="1"/>
</dbReference>
<evidence type="ECO:0000313" key="8">
    <source>
        <dbReference type="EMBL" id="THG12689.1"/>
    </source>
</evidence>
<evidence type="ECO:0000256" key="3">
    <source>
        <dbReference type="ARBA" id="ARBA00010387"/>
    </source>
</evidence>
<comment type="pathway">
    <text evidence="2">Carbohydrate degradation; glycolysis; D-glyceraldehyde 3-phosphate and glycerone phosphate from D-glucose: step 4/4.</text>
</comment>
<evidence type="ECO:0000256" key="6">
    <source>
        <dbReference type="ARBA" id="ARBA00023239"/>
    </source>
</evidence>
<dbReference type="EMBL" id="SDRB02006393">
    <property type="protein sequence ID" value="THG12689.1"/>
    <property type="molecule type" value="Genomic_DNA"/>
</dbReference>
<evidence type="ECO:0000313" key="9">
    <source>
        <dbReference type="Proteomes" id="UP000306102"/>
    </source>
</evidence>
<dbReference type="InterPro" id="IPR059141">
    <property type="entry name" value="Beta-prop_Nup120_160"/>
</dbReference>
<dbReference type="STRING" id="542762.A0A4S4E983"/>
<dbReference type="Gene3D" id="3.20.20.70">
    <property type="entry name" value="Aldolase class I"/>
    <property type="match status" value="1"/>
</dbReference>
<evidence type="ECO:0000256" key="2">
    <source>
        <dbReference type="ARBA" id="ARBA00004714"/>
    </source>
</evidence>
<evidence type="ECO:0000256" key="1">
    <source>
        <dbReference type="ARBA" id="ARBA00000441"/>
    </source>
</evidence>
<name>A0A4S4E983_CAMSN</name>
<dbReference type="Pfam" id="PF11715">
    <property type="entry name" value="Beta-prop_Nup120_160"/>
    <property type="match status" value="1"/>
</dbReference>
<organism evidence="8 9">
    <name type="scientific">Camellia sinensis var. sinensis</name>
    <name type="common">China tea</name>
    <dbReference type="NCBI Taxonomy" id="542762"/>
    <lineage>
        <taxon>Eukaryota</taxon>
        <taxon>Viridiplantae</taxon>
        <taxon>Streptophyta</taxon>
        <taxon>Embryophyta</taxon>
        <taxon>Tracheophyta</taxon>
        <taxon>Spermatophyta</taxon>
        <taxon>Magnoliopsida</taxon>
        <taxon>eudicotyledons</taxon>
        <taxon>Gunneridae</taxon>
        <taxon>Pentapetalae</taxon>
        <taxon>asterids</taxon>
        <taxon>Ericales</taxon>
        <taxon>Theaceae</taxon>
        <taxon>Camellia</taxon>
    </lineage>
</organism>
<sequence>MGSRPLVGTEVPIIGSDSVKWLEVSLPSTSPPSSAATAADSHTLPPPSLLSPQTVDAASCSIVGDPPTYLIWFSKIQKDGKQNVVPQDGGPNCWSYVKLVEESDYHPLMCYRRIHKDQPNALEIQELYGYKEFPEIGLRIIFPDALCPFALICKDETNCASGNQYLLYTLTVSGVAYLIRLKSIYNYASCSVFPPNEITEFNIQNYPHYGAITAVAGTAGCLVIGRNDGSVSCIQLGILEPSAPGFVHELRDDAGFGRLWSLMSRPMLPLVPKYNVVTALEPHSCSNHDPSFRPFSGSFFWTFRELLFTTPGALQYLCGVILFEETLYQKTAAGTPFVEVLKEGGVVPGIKVDKGVVELAGTNGETTTQGLDGLGQRCAKYYEAGARFAKWRAVLKIGPTEPSPLAIMENANGLARNATFLIVPA</sequence>
<keyword evidence="9" id="KW-1185">Reference proteome</keyword>
<gene>
    <name evidence="8" type="ORF">TEA_026816</name>
</gene>
<evidence type="ECO:0000256" key="5">
    <source>
        <dbReference type="ARBA" id="ARBA00023152"/>
    </source>
</evidence>
<reference evidence="8 9" key="1">
    <citation type="journal article" date="2018" name="Proc. Natl. Acad. Sci. U.S.A.">
        <title>Draft genome sequence of Camellia sinensis var. sinensis provides insights into the evolution of the tea genome and tea quality.</title>
        <authorList>
            <person name="Wei C."/>
            <person name="Yang H."/>
            <person name="Wang S."/>
            <person name="Zhao J."/>
            <person name="Liu C."/>
            <person name="Gao L."/>
            <person name="Xia E."/>
            <person name="Lu Y."/>
            <person name="Tai Y."/>
            <person name="She G."/>
            <person name="Sun J."/>
            <person name="Cao H."/>
            <person name="Tong W."/>
            <person name="Gao Q."/>
            <person name="Li Y."/>
            <person name="Deng W."/>
            <person name="Jiang X."/>
            <person name="Wang W."/>
            <person name="Chen Q."/>
            <person name="Zhang S."/>
            <person name="Li H."/>
            <person name="Wu J."/>
            <person name="Wang P."/>
            <person name="Li P."/>
            <person name="Shi C."/>
            <person name="Zheng F."/>
            <person name="Jian J."/>
            <person name="Huang B."/>
            <person name="Shan D."/>
            <person name="Shi M."/>
            <person name="Fang C."/>
            <person name="Yue Y."/>
            <person name="Li F."/>
            <person name="Li D."/>
            <person name="Wei S."/>
            <person name="Han B."/>
            <person name="Jiang C."/>
            <person name="Yin Y."/>
            <person name="Xia T."/>
            <person name="Zhang Z."/>
            <person name="Bennetzen J.L."/>
            <person name="Zhao S."/>
            <person name="Wan X."/>
        </authorList>
    </citation>
    <scope>NUCLEOTIDE SEQUENCE [LARGE SCALE GENOMIC DNA]</scope>
    <source>
        <strain evidence="9">cv. Shuchazao</strain>
        <tissue evidence="8">Leaf</tissue>
    </source>
</reference>
<keyword evidence="5" id="KW-0324">Glycolysis</keyword>
<evidence type="ECO:0000259" key="7">
    <source>
        <dbReference type="Pfam" id="PF11715"/>
    </source>
</evidence>
<dbReference type="SUPFAM" id="SSF51569">
    <property type="entry name" value="Aldolase"/>
    <property type="match status" value="1"/>
</dbReference>
<protein>
    <recommendedName>
        <fullName evidence="4">fructose-bisphosphate aldolase</fullName>
        <ecNumber evidence="4">4.1.2.13</ecNumber>
    </recommendedName>
</protein>
<dbReference type="UniPathway" id="UPA00109">
    <property type="reaction ID" value="UER00183"/>
</dbReference>
<feature type="domain" description="Nucleoporin Nup120/160 beta-propeller" evidence="7">
    <location>
        <begin position="112"/>
        <end position="259"/>
    </location>
</feature>
<comment type="catalytic activity">
    <reaction evidence="1">
        <text>beta-D-fructose 1,6-bisphosphate = D-glyceraldehyde 3-phosphate + dihydroxyacetone phosphate</text>
        <dbReference type="Rhea" id="RHEA:14729"/>
        <dbReference type="ChEBI" id="CHEBI:32966"/>
        <dbReference type="ChEBI" id="CHEBI:57642"/>
        <dbReference type="ChEBI" id="CHEBI:59776"/>
        <dbReference type="EC" id="4.1.2.13"/>
    </reaction>
</comment>
<dbReference type="EC" id="4.1.2.13" evidence="4"/>